<dbReference type="InterPro" id="IPR057683">
    <property type="entry name" value="DUF7923"/>
</dbReference>
<feature type="compositionally biased region" description="Polar residues" evidence="1">
    <location>
        <begin position="300"/>
        <end position="322"/>
    </location>
</feature>
<feature type="region of interest" description="Disordered" evidence="1">
    <location>
        <begin position="235"/>
        <end position="322"/>
    </location>
</feature>
<keyword evidence="4" id="KW-1185">Reference proteome</keyword>
<dbReference type="Pfam" id="PF25540">
    <property type="entry name" value="DUF7923"/>
    <property type="match status" value="1"/>
</dbReference>
<evidence type="ECO:0000313" key="3">
    <source>
        <dbReference type="EMBL" id="KAF6760798.1"/>
    </source>
</evidence>
<evidence type="ECO:0000313" key="4">
    <source>
        <dbReference type="Proteomes" id="UP000521943"/>
    </source>
</evidence>
<accession>A0A8H6I8D3</accession>
<comment type="caution">
    <text evidence="3">The sequence shown here is derived from an EMBL/GenBank/DDBJ whole genome shotgun (WGS) entry which is preliminary data.</text>
</comment>
<dbReference type="AlphaFoldDB" id="A0A8H6I8D3"/>
<evidence type="ECO:0000256" key="1">
    <source>
        <dbReference type="SAM" id="MobiDB-lite"/>
    </source>
</evidence>
<sequence>MESQSDPEQAAELLEEDLISRDRDKALISDLQAHNTALKAERDLLKESQRPSHIIVLIDGDGVIFEIDRIAQGHVGGMQAGKDLSAGLESHFGSTPHRPLLVYIFLNTWGLRYKLGKLGRSDAQRNLYGFVVGFNEAATGFMMVDVGRNKEAADGKIKVLLEKEICSPQTEFLVFGGCHDSGYISELNTHITRGLGHKLRLLQAYDEPPVYVIGALKLPIIQIPGLFVPEKLPETGSTPWVSPAPNSGLSLPPVDDDTLPPSLSPLPPMGSPKTSPKVPSSRRTSFADHRRNGSSGSGARFNNSGSTHNSPASGSLLLQPSSVPRDIDPSRELWNQDPRLCIFHYLAHVGCKGKFCRDSHDYILNDEQLAAFREHFLAIPCKSINDNKKCSNGKRCVFGHKCPALGNCALLQEGKCSFKGDGMHTQ</sequence>
<dbReference type="OrthoDB" id="2270193at2759"/>
<dbReference type="Proteomes" id="UP000521943">
    <property type="component" value="Unassembled WGS sequence"/>
</dbReference>
<name>A0A8H6I8D3_9AGAR</name>
<feature type="compositionally biased region" description="Polar residues" evidence="1">
    <location>
        <begin position="235"/>
        <end position="248"/>
    </location>
</feature>
<reference evidence="3 4" key="1">
    <citation type="submission" date="2020-07" db="EMBL/GenBank/DDBJ databases">
        <title>Comparative genomics of pyrophilous fungi reveals a link between fire events and developmental genes.</title>
        <authorList>
            <consortium name="DOE Joint Genome Institute"/>
            <person name="Steindorff A.S."/>
            <person name="Carver A."/>
            <person name="Calhoun S."/>
            <person name="Stillman K."/>
            <person name="Liu H."/>
            <person name="Lipzen A."/>
            <person name="Pangilinan J."/>
            <person name="Labutti K."/>
            <person name="Bruns T.D."/>
            <person name="Grigoriev I.V."/>
        </authorList>
    </citation>
    <scope>NUCLEOTIDE SEQUENCE [LARGE SCALE GENOMIC DNA]</scope>
    <source>
        <strain evidence="3 4">CBS 144469</strain>
    </source>
</reference>
<dbReference type="PANTHER" id="PTHR37543:SF1">
    <property type="entry name" value="CCCH ZINC FINGER DNA BINDING PROTEIN (AFU_ORTHOLOGUE AFUA_5G12760)"/>
    <property type="match status" value="1"/>
</dbReference>
<gene>
    <name evidence="3" type="ORF">DFP72DRAFT_881502</name>
</gene>
<dbReference type="EMBL" id="JACGCI010000011">
    <property type="protein sequence ID" value="KAF6760798.1"/>
    <property type="molecule type" value="Genomic_DNA"/>
</dbReference>
<feature type="compositionally biased region" description="Polar residues" evidence="1">
    <location>
        <begin position="272"/>
        <end position="284"/>
    </location>
</feature>
<proteinExistence type="predicted"/>
<feature type="domain" description="DUF7923" evidence="2">
    <location>
        <begin position="50"/>
        <end position="227"/>
    </location>
</feature>
<evidence type="ECO:0000259" key="2">
    <source>
        <dbReference type="Pfam" id="PF25540"/>
    </source>
</evidence>
<dbReference type="PANTHER" id="PTHR37543">
    <property type="entry name" value="CCCH ZINC FINGER DNA BINDING PROTEIN (AFU_ORTHOLOGUE AFUA_5G12760)"/>
    <property type="match status" value="1"/>
</dbReference>
<organism evidence="3 4">
    <name type="scientific">Ephemerocybe angulata</name>
    <dbReference type="NCBI Taxonomy" id="980116"/>
    <lineage>
        <taxon>Eukaryota</taxon>
        <taxon>Fungi</taxon>
        <taxon>Dikarya</taxon>
        <taxon>Basidiomycota</taxon>
        <taxon>Agaricomycotina</taxon>
        <taxon>Agaricomycetes</taxon>
        <taxon>Agaricomycetidae</taxon>
        <taxon>Agaricales</taxon>
        <taxon>Agaricineae</taxon>
        <taxon>Psathyrellaceae</taxon>
        <taxon>Ephemerocybe</taxon>
    </lineage>
</organism>
<protein>
    <recommendedName>
        <fullName evidence="2">DUF7923 domain-containing protein</fullName>
    </recommendedName>
</protein>